<feature type="chain" id="PRO_5012003877" description="Plastocyanin" evidence="1">
    <location>
        <begin position="22"/>
        <end position="124"/>
    </location>
</feature>
<dbReference type="InterPro" id="IPR008972">
    <property type="entry name" value="Cupredoxin"/>
</dbReference>
<organism evidence="2 3">
    <name type="scientific">Salipiger abyssi</name>
    <dbReference type="NCBI Taxonomy" id="1250539"/>
    <lineage>
        <taxon>Bacteria</taxon>
        <taxon>Pseudomonadati</taxon>
        <taxon>Pseudomonadota</taxon>
        <taxon>Alphaproteobacteria</taxon>
        <taxon>Rhodobacterales</taxon>
        <taxon>Roseobacteraceae</taxon>
        <taxon>Salipiger</taxon>
    </lineage>
</organism>
<dbReference type="KEGG" id="paby:Ga0080574_TMP1732"/>
<reference evidence="2 3" key="1">
    <citation type="submission" date="2016-04" db="EMBL/GenBank/DDBJ databases">
        <title>Deep-sea bacteria in the southern Pacific.</title>
        <authorList>
            <person name="Tang K."/>
        </authorList>
    </citation>
    <scope>NUCLEOTIDE SEQUENCE [LARGE SCALE GENOMIC DNA]</scope>
    <source>
        <strain evidence="2 3">JLT2014</strain>
    </source>
</reference>
<dbReference type="OrthoDB" id="7856719at2"/>
<dbReference type="RefSeq" id="WP_076697285.1">
    <property type="nucleotide sequence ID" value="NZ_CP015093.1"/>
</dbReference>
<sequence length="124" mass="13346" precursor="true">MLRKTGLLALTLGVLAAPLHASEHYVLLMGDGYFPDYVYPVVGDTIRFVNQSDVTMSATASDESWDTGPMAPGDVVILEVVDGMVQTFGDSVNGDNLAAGVIDYVNAAPLELERNYERNHVEGN</sequence>
<keyword evidence="3" id="KW-1185">Reference proteome</keyword>
<dbReference type="STRING" id="1250539.Ga0080574_TMP1732"/>
<accession>A0A1P8URU9</accession>
<gene>
    <name evidence="2" type="ORF">Ga0080574_TMP1732</name>
</gene>
<evidence type="ECO:0008006" key="4">
    <source>
        <dbReference type="Google" id="ProtNLM"/>
    </source>
</evidence>
<proteinExistence type="predicted"/>
<evidence type="ECO:0000313" key="2">
    <source>
        <dbReference type="EMBL" id="APZ52066.1"/>
    </source>
</evidence>
<dbReference type="AlphaFoldDB" id="A0A1P8URU9"/>
<evidence type="ECO:0000256" key="1">
    <source>
        <dbReference type="SAM" id="SignalP"/>
    </source>
</evidence>
<name>A0A1P8URU9_9RHOB</name>
<dbReference type="EMBL" id="CP015093">
    <property type="protein sequence ID" value="APZ52066.1"/>
    <property type="molecule type" value="Genomic_DNA"/>
</dbReference>
<evidence type="ECO:0000313" key="3">
    <source>
        <dbReference type="Proteomes" id="UP000187059"/>
    </source>
</evidence>
<dbReference type="SUPFAM" id="SSF49503">
    <property type="entry name" value="Cupredoxins"/>
    <property type="match status" value="1"/>
</dbReference>
<protein>
    <recommendedName>
        <fullName evidence="4">Plastocyanin</fullName>
    </recommendedName>
</protein>
<keyword evidence="1" id="KW-0732">Signal</keyword>
<feature type="signal peptide" evidence="1">
    <location>
        <begin position="1"/>
        <end position="21"/>
    </location>
</feature>
<dbReference type="Proteomes" id="UP000187059">
    <property type="component" value="Chromosome"/>
</dbReference>